<evidence type="ECO:0000313" key="4">
    <source>
        <dbReference type="Proteomes" id="UP000694867"/>
    </source>
</evidence>
<evidence type="ECO:0000259" key="3">
    <source>
        <dbReference type="PROSITE" id="PS51263"/>
    </source>
</evidence>
<evidence type="ECO:0000256" key="1">
    <source>
        <dbReference type="ARBA" id="ARBA00006844"/>
    </source>
</evidence>
<dbReference type="KEGG" id="goe:100904028"/>
<protein>
    <submittedName>
        <fullName evidence="5">Cofilin/actin-depolymerizing factor homolog</fullName>
    </submittedName>
</protein>
<keyword evidence="4" id="KW-1185">Reference proteome</keyword>
<dbReference type="Proteomes" id="UP000694867">
    <property type="component" value="Unplaced"/>
</dbReference>
<feature type="domain" description="ADF-H" evidence="3">
    <location>
        <begin position="4"/>
        <end position="144"/>
    </location>
</feature>
<dbReference type="Gene3D" id="3.40.20.10">
    <property type="entry name" value="Severin"/>
    <property type="match status" value="1"/>
</dbReference>
<keyword evidence="2" id="KW-0009">Actin-binding</keyword>
<dbReference type="GO" id="GO:0015629">
    <property type="term" value="C:actin cytoskeleton"/>
    <property type="evidence" value="ECO:0007669"/>
    <property type="project" value="InterPro"/>
</dbReference>
<dbReference type="InterPro" id="IPR029006">
    <property type="entry name" value="ADF-H/Gelsolin-like_dom_sf"/>
</dbReference>
<dbReference type="Pfam" id="PF00241">
    <property type="entry name" value="Cofilin_ADF"/>
    <property type="match status" value="1"/>
</dbReference>
<name>A0AAJ6VX76_9ACAR</name>
<dbReference type="AlphaFoldDB" id="A0AAJ6VX76"/>
<organism evidence="4 5">
    <name type="scientific">Galendromus occidentalis</name>
    <name type="common">western predatory mite</name>
    <dbReference type="NCBI Taxonomy" id="34638"/>
    <lineage>
        <taxon>Eukaryota</taxon>
        <taxon>Metazoa</taxon>
        <taxon>Ecdysozoa</taxon>
        <taxon>Arthropoda</taxon>
        <taxon>Chelicerata</taxon>
        <taxon>Arachnida</taxon>
        <taxon>Acari</taxon>
        <taxon>Parasitiformes</taxon>
        <taxon>Mesostigmata</taxon>
        <taxon>Gamasina</taxon>
        <taxon>Phytoseioidea</taxon>
        <taxon>Phytoseiidae</taxon>
        <taxon>Typhlodrominae</taxon>
        <taxon>Galendromus</taxon>
    </lineage>
</organism>
<dbReference type="InterPro" id="IPR017904">
    <property type="entry name" value="ADF/Cofilin"/>
</dbReference>
<dbReference type="GO" id="GO:0030042">
    <property type="term" value="P:actin filament depolymerization"/>
    <property type="evidence" value="ECO:0007669"/>
    <property type="project" value="InterPro"/>
</dbReference>
<dbReference type="PROSITE" id="PS51263">
    <property type="entry name" value="ADF_H"/>
    <property type="match status" value="1"/>
</dbReference>
<evidence type="ECO:0000256" key="2">
    <source>
        <dbReference type="ARBA" id="ARBA00023203"/>
    </source>
</evidence>
<comment type="similarity">
    <text evidence="1">Belongs to the actin-binding proteins ADF family.</text>
</comment>
<dbReference type="PANTHER" id="PTHR11913">
    <property type="entry name" value="COFILIN-RELATED"/>
    <property type="match status" value="1"/>
</dbReference>
<reference evidence="5" key="1">
    <citation type="submission" date="2025-08" db="UniProtKB">
        <authorList>
            <consortium name="RefSeq"/>
        </authorList>
    </citation>
    <scope>IDENTIFICATION</scope>
</reference>
<dbReference type="GeneID" id="100904028"/>
<accession>A0AAJ6VX76</accession>
<gene>
    <name evidence="5" type="primary">LOC100904028</name>
</gene>
<dbReference type="GO" id="GO:0003779">
    <property type="term" value="F:actin binding"/>
    <property type="evidence" value="ECO:0007669"/>
    <property type="project" value="UniProtKB-KW"/>
</dbReference>
<proteinExistence type="inferred from homology"/>
<dbReference type="RefSeq" id="XP_003741592.1">
    <property type="nucleotide sequence ID" value="XM_003741544.2"/>
</dbReference>
<dbReference type="SMART" id="SM00102">
    <property type="entry name" value="ADF"/>
    <property type="match status" value="1"/>
</dbReference>
<dbReference type="PRINTS" id="PR00006">
    <property type="entry name" value="COFILIN"/>
</dbReference>
<evidence type="ECO:0000313" key="5">
    <source>
        <dbReference type="RefSeq" id="XP_003741592.1"/>
    </source>
</evidence>
<dbReference type="SUPFAM" id="SSF55753">
    <property type="entry name" value="Actin depolymerizing proteins"/>
    <property type="match status" value="1"/>
</dbReference>
<dbReference type="CDD" id="cd11286">
    <property type="entry name" value="ADF_cofilin_like"/>
    <property type="match status" value="1"/>
</dbReference>
<sequence>MSSGVTVSVDAKQVYDDVKKNKVYRYVIYCIKDERIIDVESKGDRTATYQDFLGQMQELKDQCRYCLFDFPADCPSEGTNEPSKISLDRLVLMTWCPEGARVKQKMLYASSYDALKKALVGVYKYIQACDFEELSQQAIEEALKKQ</sequence>
<dbReference type="InterPro" id="IPR002108">
    <property type="entry name" value="ADF-H"/>
</dbReference>